<proteinExistence type="predicted"/>
<organism evidence="2 3">
    <name type="scientific">Phytoactinopolyspora halotolerans</name>
    <dbReference type="NCBI Taxonomy" id="1981512"/>
    <lineage>
        <taxon>Bacteria</taxon>
        <taxon>Bacillati</taxon>
        <taxon>Actinomycetota</taxon>
        <taxon>Actinomycetes</taxon>
        <taxon>Jiangellales</taxon>
        <taxon>Jiangellaceae</taxon>
        <taxon>Phytoactinopolyspora</taxon>
    </lineage>
</organism>
<dbReference type="SUPFAM" id="SSF63829">
    <property type="entry name" value="Calcium-dependent phosphotriesterase"/>
    <property type="match status" value="2"/>
</dbReference>
<dbReference type="EMBL" id="JAAGOA010000003">
    <property type="protein sequence ID" value="NED99807.1"/>
    <property type="molecule type" value="Genomic_DNA"/>
</dbReference>
<evidence type="ECO:0000313" key="2">
    <source>
        <dbReference type="EMBL" id="NED99807.1"/>
    </source>
</evidence>
<sequence>MALASAVVLVAGGTQAAADDGLVTVVDGLDGPRGVATGPAGRVVFAEADGSISELTTKGRHAGSVADLGAVPATFIAPAVAMHGRGNTFALTAAGAPGSGAATLYKSNPGQGVRAVADIAAYQEIDPDPYDVEDHPEESNPFGVAALPDGSALVADAAGNDLLRVFPDGEIVTVARNKPRVVETPEGLPDEFEGEPLPPAGTPIPSEGVATSVTVGPDGYYYVGELRGFPGTPGTSQIWRIAPDSVDAVCDPDAPDTGACQRHADGFTSIVDLDFGPDGSLYVVELVAEGWFPWELGLVPPIGALHRVSPDGGTTVELAAGELILPGGVAVDHKGTVYVTGPVFGPGELARVQ</sequence>
<keyword evidence="3" id="KW-1185">Reference proteome</keyword>
<evidence type="ECO:0000313" key="3">
    <source>
        <dbReference type="Proteomes" id="UP000475214"/>
    </source>
</evidence>
<reference evidence="2 3" key="1">
    <citation type="submission" date="2020-02" db="EMBL/GenBank/DDBJ databases">
        <authorList>
            <person name="Li X.-J."/>
            <person name="Han X.-M."/>
        </authorList>
    </citation>
    <scope>NUCLEOTIDE SEQUENCE [LARGE SCALE GENOMIC DNA]</scope>
    <source>
        <strain evidence="2 3">CCTCC AB 2017055</strain>
    </source>
</reference>
<dbReference type="InterPro" id="IPR011042">
    <property type="entry name" value="6-blade_b-propeller_TolB-like"/>
</dbReference>
<dbReference type="Gene3D" id="2.120.10.30">
    <property type="entry name" value="TolB, C-terminal domain"/>
    <property type="match status" value="1"/>
</dbReference>
<name>A0A6L9S5N6_9ACTN</name>
<dbReference type="NCBIfam" id="NF033206">
    <property type="entry name" value="ScyE_fam"/>
    <property type="match status" value="1"/>
</dbReference>
<comment type="caution">
    <text evidence="2">The sequence shown here is derived from an EMBL/GenBank/DDBJ whole genome shotgun (WGS) entry which is preliminary data.</text>
</comment>
<gene>
    <name evidence="2" type="ORF">G1H10_06470</name>
</gene>
<evidence type="ECO:0000256" key="1">
    <source>
        <dbReference type="SAM" id="MobiDB-lite"/>
    </source>
</evidence>
<feature type="region of interest" description="Disordered" evidence="1">
    <location>
        <begin position="184"/>
        <end position="205"/>
    </location>
</feature>
<dbReference type="InterPro" id="IPR048031">
    <property type="entry name" value="ScyD/ScyE-like"/>
</dbReference>
<accession>A0A6L9S5N6</accession>
<dbReference type="Proteomes" id="UP000475214">
    <property type="component" value="Unassembled WGS sequence"/>
</dbReference>
<dbReference type="AlphaFoldDB" id="A0A6L9S5N6"/>
<protein>
    <submittedName>
        <fullName evidence="2">ScyD/ScyE family protein</fullName>
    </submittedName>
</protein>
<dbReference type="RefSeq" id="WP_163734312.1">
    <property type="nucleotide sequence ID" value="NZ_JAAGOA010000003.1"/>
</dbReference>